<dbReference type="EMBL" id="QAPG01000105">
    <property type="protein sequence ID" value="TDZ31355.1"/>
    <property type="molecule type" value="Genomic_DNA"/>
</dbReference>
<keyword evidence="3" id="KW-1185">Reference proteome</keyword>
<dbReference type="AlphaFoldDB" id="A0A4R8Q899"/>
<protein>
    <recommendedName>
        <fullName evidence="1">Metallo-beta-lactamase domain-containing protein</fullName>
    </recommendedName>
</protein>
<dbReference type="PANTHER" id="PTHR36839:SF1">
    <property type="entry name" value="METALLO-BETA-LACTAMASE FAMILY PROTEIN (AFU_ORTHOLOGUE AFUA_5G12770)"/>
    <property type="match status" value="1"/>
</dbReference>
<organism evidence="2 3">
    <name type="scientific">Colletotrichum spinosum</name>
    <dbReference type="NCBI Taxonomy" id="1347390"/>
    <lineage>
        <taxon>Eukaryota</taxon>
        <taxon>Fungi</taxon>
        <taxon>Dikarya</taxon>
        <taxon>Ascomycota</taxon>
        <taxon>Pezizomycotina</taxon>
        <taxon>Sordariomycetes</taxon>
        <taxon>Hypocreomycetidae</taxon>
        <taxon>Glomerellales</taxon>
        <taxon>Glomerellaceae</taxon>
        <taxon>Colletotrichum</taxon>
        <taxon>Colletotrichum orbiculare species complex</taxon>
    </lineage>
</organism>
<evidence type="ECO:0000313" key="3">
    <source>
        <dbReference type="Proteomes" id="UP000295083"/>
    </source>
</evidence>
<dbReference type="Pfam" id="PF00753">
    <property type="entry name" value="Lactamase_B"/>
    <property type="match status" value="1"/>
</dbReference>
<name>A0A4R8Q899_9PEZI</name>
<evidence type="ECO:0000313" key="2">
    <source>
        <dbReference type="EMBL" id="TDZ31355.1"/>
    </source>
</evidence>
<dbReference type="SUPFAM" id="SSF56281">
    <property type="entry name" value="Metallo-hydrolase/oxidoreductase"/>
    <property type="match status" value="1"/>
</dbReference>
<comment type="caution">
    <text evidence="2">The sequence shown here is derived from an EMBL/GenBank/DDBJ whole genome shotgun (WGS) entry which is preliminary data.</text>
</comment>
<evidence type="ECO:0000259" key="1">
    <source>
        <dbReference type="SMART" id="SM00849"/>
    </source>
</evidence>
<sequence>MDLLICGTCGVQYDSHAVKSCKICDDPRQYVAPDGQWFTTLRDLQDSKKYTNVFTKDKYNSAVIAVQTQPQVAIGQRAFLLRSAEGNVLWDCVTYIDRDTVARVDALGGISAIVISHPHYFSTALHWAEAFGCKVYVSAEDGEWLTRRGDAHVLWTGRQREFANGSFLAVKVAGHFPGSSVLLWRSEKKLFVADSVMVVPSGVYHVDRPPGTASFSFMWSYPNLIPLSPDDVHGIWKAVAGLDFEDAYSAFPGRDARGDAKRRFLESAQLFVRSMGYLDHAIHSESL</sequence>
<gene>
    <name evidence="2" type="primary">ymaE</name>
    <name evidence="2" type="ORF">C8035_v005967</name>
</gene>
<accession>A0A4R8Q899</accession>
<dbReference type="SMART" id="SM00849">
    <property type="entry name" value="Lactamase_B"/>
    <property type="match status" value="1"/>
</dbReference>
<dbReference type="PANTHER" id="PTHR36839">
    <property type="entry name" value="METALLO-BETA-LACTAMASE FAMILY PROTEIN (AFU_ORTHOLOGUE AFUA_5G12770)"/>
    <property type="match status" value="1"/>
</dbReference>
<dbReference type="InterPro" id="IPR036866">
    <property type="entry name" value="RibonucZ/Hydroxyglut_hydro"/>
</dbReference>
<feature type="domain" description="Metallo-beta-lactamase" evidence="1">
    <location>
        <begin position="75"/>
        <end position="236"/>
    </location>
</feature>
<dbReference type="Gene3D" id="3.60.15.10">
    <property type="entry name" value="Ribonuclease Z/Hydroxyacylglutathione hydrolase-like"/>
    <property type="match status" value="1"/>
</dbReference>
<dbReference type="Proteomes" id="UP000295083">
    <property type="component" value="Unassembled WGS sequence"/>
</dbReference>
<proteinExistence type="predicted"/>
<dbReference type="InterPro" id="IPR001279">
    <property type="entry name" value="Metallo-B-lactamas"/>
</dbReference>
<reference evidence="2 3" key="1">
    <citation type="submission" date="2018-11" db="EMBL/GenBank/DDBJ databases">
        <title>Genome sequence and assembly of Colletotrichum spinosum.</title>
        <authorList>
            <person name="Gan P."/>
            <person name="Shirasu K."/>
        </authorList>
    </citation>
    <scope>NUCLEOTIDE SEQUENCE [LARGE SCALE GENOMIC DNA]</scope>
    <source>
        <strain evidence="2 3">CBS 515.97</strain>
    </source>
</reference>